<protein>
    <submittedName>
        <fullName evidence="1">Uncharacterized protein</fullName>
    </submittedName>
</protein>
<keyword evidence="2" id="KW-1185">Reference proteome</keyword>
<name>A0ABD2Q789_9PLAT</name>
<evidence type="ECO:0000313" key="1">
    <source>
        <dbReference type="EMBL" id="KAL3315434.1"/>
    </source>
</evidence>
<dbReference type="Proteomes" id="UP001626550">
    <property type="component" value="Unassembled WGS sequence"/>
</dbReference>
<evidence type="ECO:0000313" key="2">
    <source>
        <dbReference type="Proteomes" id="UP001626550"/>
    </source>
</evidence>
<dbReference type="EMBL" id="JBJKFK010000753">
    <property type="protein sequence ID" value="KAL3315434.1"/>
    <property type="molecule type" value="Genomic_DNA"/>
</dbReference>
<proteinExistence type="predicted"/>
<reference evidence="1 2" key="1">
    <citation type="submission" date="2024-11" db="EMBL/GenBank/DDBJ databases">
        <title>Adaptive evolution of stress response genes in parasites aligns with host niche diversity.</title>
        <authorList>
            <person name="Hahn C."/>
            <person name="Resl P."/>
        </authorList>
    </citation>
    <scope>NUCLEOTIDE SEQUENCE [LARGE SCALE GENOMIC DNA]</scope>
    <source>
        <strain evidence="1">EGGRZ-B1_66</strain>
        <tissue evidence="1">Body</tissue>
    </source>
</reference>
<dbReference type="AlphaFoldDB" id="A0ABD2Q789"/>
<accession>A0ABD2Q789</accession>
<sequence length="95" mass="10677">MILKHSLEVSGQKLIMLRPVRCHKTIPAKRVSHDNVLDNVQWTWVAISTVNYSQPSPYVASVSCLAPICTPQVAKRFHILSQDCPDAKAFSSFRI</sequence>
<comment type="caution">
    <text evidence="1">The sequence shown here is derived from an EMBL/GenBank/DDBJ whole genome shotgun (WGS) entry which is preliminary data.</text>
</comment>
<gene>
    <name evidence="1" type="ORF">Ciccas_005938</name>
</gene>
<organism evidence="1 2">
    <name type="scientific">Cichlidogyrus casuarinus</name>
    <dbReference type="NCBI Taxonomy" id="1844966"/>
    <lineage>
        <taxon>Eukaryota</taxon>
        <taxon>Metazoa</taxon>
        <taxon>Spiralia</taxon>
        <taxon>Lophotrochozoa</taxon>
        <taxon>Platyhelminthes</taxon>
        <taxon>Monogenea</taxon>
        <taxon>Monopisthocotylea</taxon>
        <taxon>Dactylogyridea</taxon>
        <taxon>Ancyrocephalidae</taxon>
        <taxon>Cichlidogyrus</taxon>
    </lineage>
</organism>